<dbReference type="InterPro" id="IPR051635">
    <property type="entry name" value="SNAT-like"/>
</dbReference>
<comment type="caution">
    <text evidence="4">The sequence shown here is derived from an EMBL/GenBank/DDBJ whole genome shotgun (WGS) entry which is preliminary data.</text>
</comment>
<keyword evidence="1 4" id="KW-0808">Transferase</keyword>
<name>A0A8H6BU21_CANAX</name>
<proteinExistence type="predicted"/>
<dbReference type="Proteomes" id="UP000536275">
    <property type="component" value="Unassembled WGS sequence"/>
</dbReference>
<dbReference type="PANTHER" id="PTHR10908:SF0">
    <property type="entry name" value="SEROTONIN N-ACETYLTRANSFERASE"/>
    <property type="match status" value="1"/>
</dbReference>
<evidence type="ECO:0000259" key="3">
    <source>
        <dbReference type="PROSITE" id="PS51186"/>
    </source>
</evidence>
<keyword evidence="2" id="KW-0012">Acyltransferase</keyword>
<evidence type="ECO:0000256" key="1">
    <source>
        <dbReference type="ARBA" id="ARBA00022679"/>
    </source>
</evidence>
<dbReference type="PROSITE" id="PS51186">
    <property type="entry name" value="GNAT"/>
    <property type="match status" value="1"/>
</dbReference>
<organism evidence="4 5">
    <name type="scientific">Candida albicans</name>
    <name type="common">Yeast</name>
    <dbReference type="NCBI Taxonomy" id="5476"/>
    <lineage>
        <taxon>Eukaryota</taxon>
        <taxon>Fungi</taxon>
        <taxon>Dikarya</taxon>
        <taxon>Ascomycota</taxon>
        <taxon>Saccharomycotina</taxon>
        <taxon>Pichiomycetes</taxon>
        <taxon>Debaryomycetaceae</taxon>
        <taxon>Candida/Lodderomyces clade</taxon>
        <taxon>Candida</taxon>
    </lineage>
</organism>
<dbReference type="PANTHER" id="PTHR10908">
    <property type="entry name" value="SEROTONIN N-ACETYLTRANSFERASE"/>
    <property type="match status" value="1"/>
</dbReference>
<gene>
    <name evidence="4" type="ORF">FOB64_004756</name>
</gene>
<dbReference type="InterPro" id="IPR016181">
    <property type="entry name" value="Acyl_CoA_acyltransferase"/>
</dbReference>
<dbReference type="EMBL" id="JABWAD010000059">
    <property type="protein sequence ID" value="KAF6064978.1"/>
    <property type="molecule type" value="Genomic_DNA"/>
</dbReference>
<dbReference type="InterPro" id="IPR000182">
    <property type="entry name" value="GNAT_dom"/>
</dbReference>
<evidence type="ECO:0000256" key="2">
    <source>
        <dbReference type="ARBA" id="ARBA00023315"/>
    </source>
</evidence>
<dbReference type="GO" id="GO:0005737">
    <property type="term" value="C:cytoplasm"/>
    <property type="evidence" value="ECO:0007669"/>
    <property type="project" value="TreeGrafter"/>
</dbReference>
<reference evidence="4 5" key="1">
    <citation type="submission" date="2020-03" db="EMBL/GenBank/DDBJ databases">
        <title>FDA dAtabase for Regulatory Grade micrObial Sequences (FDA-ARGOS): Supporting development and validation of Infectious Disease Dx tests.</title>
        <authorList>
            <person name="Campos J."/>
            <person name="Goldberg B."/>
            <person name="Tallon L."/>
            <person name="Sadzewicz L."/>
            <person name="Vavikolanu K."/>
            <person name="Mehta A."/>
            <person name="Aluvathingal J."/>
            <person name="Nadendla S."/>
            <person name="Nandy P."/>
            <person name="Geyer C."/>
            <person name="Yan Y."/>
            <person name="Sichtig H."/>
        </authorList>
    </citation>
    <scope>NUCLEOTIDE SEQUENCE [LARGE SCALE GENOMIC DNA]</scope>
    <source>
        <strain evidence="4 5">FDAARGOS_656</strain>
    </source>
</reference>
<dbReference type="AlphaFoldDB" id="A0A8H6BU21"/>
<dbReference type="GO" id="GO:0004059">
    <property type="term" value="F:aralkylamine N-acetyltransferase activity"/>
    <property type="evidence" value="ECO:0007669"/>
    <property type="project" value="TreeGrafter"/>
</dbReference>
<evidence type="ECO:0000313" key="5">
    <source>
        <dbReference type="Proteomes" id="UP000536275"/>
    </source>
</evidence>
<protein>
    <submittedName>
        <fullName evidence="4">Acetyltransferase (GNAT) family protein</fullName>
    </submittedName>
</protein>
<dbReference type="Gene3D" id="3.40.630.30">
    <property type="match status" value="1"/>
</dbReference>
<evidence type="ECO:0000313" key="4">
    <source>
        <dbReference type="EMBL" id="KAF6064978.1"/>
    </source>
</evidence>
<dbReference type="Pfam" id="PF13673">
    <property type="entry name" value="Acetyltransf_10"/>
    <property type="match status" value="1"/>
</dbReference>
<sequence>MTELLSNQFTRNLTIQDFDECIILESKGFPPEQRCSPENCQYRLSVASKFCLGLFETTPLGDSKLIGHILATKISTERITEAGMGKKIEGVENSGHFENSRNIGIHSVVIDPEYRGVHLGHIFLTKYIEYIRQFKLTDKILIINKESLIPFYSKVGFENLGLTDCRFAGLIDYDMVYKLSS</sequence>
<dbReference type="SUPFAM" id="SSF55729">
    <property type="entry name" value="Acyl-CoA N-acyltransferases (Nat)"/>
    <property type="match status" value="1"/>
</dbReference>
<accession>A0A8H6BU21</accession>
<dbReference type="SMR" id="A0A8H6BU21"/>
<feature type="domain" description="N-acetyltransferase" evidence="3">
    <location>
        <begin position="8"/>
        <end position="180"/>
    </location>
</feature>